<proteinExistence type="predicted"/>
<keyword evidence="2" id="KW-1185">Reference proteome</keyword>
<accession>A0AAV5N2U0</accession>
<dbReference type="Proteomes" id="UP001058124">
    <property type="component" value="Unassembled WGS sequence"/>
</dbReference>
<evidence type="ECO:0000313" key="2">
    <source>
        <dbReference type="Proteomes" id="UP001058124"/>
    </source>
</evidence>
<dbReference type="AlphaFoldDB" id="A0AAV5N2U0"/>
<protein>
    <recommendedName>
        <fullName evidence="3">ABC transporter substrate-binding protein</fullName>
    </recommendedName>
</protein>
<dbReference type="GO" id="GO:0015689">
    <property type="term" value="P:molybdate ion transport"/>
    <property type="evidence" value="ECO:0007669"/>
    <property type="project" value="TreeGrafter"/>
</dbReference>
<sequence length="219" mass="23210">MATRQVLSELVVPFEKQSGYRIELESVGGVNAAKRIEAGENFDVVILASGAIDTLIASGKVVPDSKTCLVKSGVAIAVREGATRMDIGSEEAVKQAVLSAKTVGYSTGPSGVYLFELFQRWGIADQIKDRIVQAPAGVPVGALVAKGEVELGFQQLSELLHQEGITVLGPLPADIQTVTRFCAGITVKSAQREAVQALLDYLTSPETNEVKIKNGMDPI</sequence>
<gene>
    <name evidence="1" type="ORF">SOASR030_19770</name>
</gene>
<dbReference type="EMBL" id="BRLH01000003">
    <property type="protein sequence ID" value="GKX55865.1"/>
    <property type="molecule type" value="Genomic_DNA"/>
</dbReference>
<evidence type="ECO:0000313" key="1">
    <source>
        <dbReference type="EMBL" id="GKX55865.1"/>
    </source>
</evidence>
<dbReference type="SUPFAM" id="SSF53850">
    <property type="entry name" value="Periplasmic binding protein-like II"/>
    <property type="match status" value="1"/>
</dbReference>
<dbReference type="Gene3D" id="3.40.190.10">
    <property type="entry name" value="Periplasmic binding protein-like II"/>
    <property type="match status" value="2"/>
</dbReference>
<reference evidence="1" key="1">
    <citation type="submission" date="2022-06" db="EMBL/GenBank/DDBJ databases">
        <title>Draft genome sequences of Leminorella grimontii str. JCM5902.</title>
        <authorList>
            <person name="Wakabayashi Y."/>
            <person name="Kojima K."/>
        </authorList>
    </citation>
    <scope>NUCLEOTIDE SEQUENCE</scope>
    <source>
        <strain evidence="1">JCM 5902</strain>
    </source>
</reference>
<dbReference type="PANTHER" id="PTHR30632">
    <property type="entry name" value="MOLYBDATE-BINDING PERIPLASMIC PROTEIN"/>
    <property type="match status" value="1"/>
</dbReference>
<evidence type="ECO:0008006" key="3">
    <source>
        <dbReference type="Google" id="ProtNLM"/>
    </source>
</evidence>
<dbReference type="InterPro" id="IPR050682">
    <property type="entry name" value="ModA/WtpA"/>
</dbReference>
<organism evidence="1 2">
    <name type="scientific">Leminorella grimontii</name>
    <dbReference type="NCBI Taxonomy" id="82981"/>
    <lineage>
        <taxon>Bacteria</taxon>
        <taxon>Pseudomonadati</taxon>
        <taxon>Pseudomonadota</taxon>
        <taxon>Gammaproteobacteria</taxon>
        <taxon>Enterobacterales</taxon>
        <taxon>Budviciaceae</taxon>
        <taxon>Leminorella</taxon>
    </lineage>
</organism>
<comment type="caution">
    <text evidence="1">The sequence shown here is derived from an EMBL/GenBank/DDBJ whole genome shotgun (WGS) entry which is preliminary data.</text>
</comment>
<name>A0AAV5N2U0_9GAMM</name>
<dbReference type="GO" id="GO:0030973">
    <property type="term" value="F:molybdate ion binding"/>
    <property type="evidence" value="ECO:0007669"/>
    <property type="project" value="TreeGrafter"/>
</dbReference>
<dbReference type="PANTHER" id="PTHR30632:SF11">
    <property type="entry name" value="BLR4797 PROTEIN"/>
    <property type="match status" value="1"/>
</dbReference>
<dbReference type="Pfam" id="PF13531">
    <property type="entry name" value="SBP_bac_11"/>
    <property type="match status" value="1"/>
</dbReference>